<reference evidence="2 3" key="1">
    <citation type="submission" date="2017-09" db="EMBL/GenBank/DDBJ databases">
        <title>Genome sequencing of Besnoitia besnoiti strain Bb-Ger1.</title>
        <authorList>
            <person name="Schares G."/>
            <person name="Venepally P."/>
            <person name="Lorenzi H.A."/>
        </authorList>
    </citation>
    <scope>NUCLEOTIDE SEQUENCE [LARGE SCALE GENOMIC DNA]</scope>
    <source>
        <strain evidence="2 3">Bb-Ger1</strain>
    </source>
</reference>
<proteinExistence type="predicted"/>
<feature type="chain" id="PRO_5012699128" description="Transmembrane protein" evidence="1">
    <location>
        <begin position="24"/>
        <end position="344"/>
    </location>
</feature>
<dbReference type="OrthoDB" id="329790at2759"/>
<evidence type="ECO:0000313" key="2">
    <source>
        <dbReference type="EMBL" id="PFH32115.1"/>
    </source>
</evidence>
<gene>
    <name evidence="2" type="ORF">BESB_020560</name>
</gene>
<dbReference type="KEGG" id="bbes:BESB_020560"/>
<evidence type="ECO:0000313" key="3">
    <source>
        <dbReference type="Proteomes" id="UP000224006"/>
    </source>
</evidence>
<keyword evidence="3" id="KW-1185">Reference proteome</keyword>
<dbReference type="RefSeq" id="XP_029216124.1">
    <property type="nucleotide sequence ID" value="XM_029360765.1"/>
</dbReference>
<keyword evidence="1" id="KW-0732">Signal</keyword>
<accession>A0A2A9M2A0</accession>
<dbReference type="GeneID" id="40307117"/>
<evidence type="ECO:0008006" key="4">
    <source>
        <dbReference type="Google" id="ProtNLM"/>
    </source>
</evidence>
<dbReference type="AlphaFoldDB" id="A0A2A9M2A0"/>
<protein>
    <recommendedName>
        <fullName evidence="4">Transmembrane protein</fullName>
    </recommendedName>
</protein>
<comment type="caution">
    <text evidence="2">The sequence shown here is derived from an EMBL/GenBank/DDBJ whole genome shotgun (WGS) entry which is preliminary data.</text>
</comment>
<organism evidence="2 3">
    <name type="scientific">Besnoitia besnoiti</name>
    <name type="common">Apicomplexan protozoan</name>
    <dbReference type="NCBI Taxonomy" id="94643"/>
    <lineage>
        <taxon>Eukaryota</taxon>
        <taxon>Sar</taxon>
        <taxon>Alveolata</taxon>
        <taxon>Apicomplexa</taxon>
        <taxon>Conoidasida</taxon>
        <taxon>Coccidia</taxon>
        <taxon>Eucoccidiorida</taxon>
        <taxon>Eimeriorina</taxon>
        <taxon>Sarcocystidae</taxon>
        <taxon>Besnoitia</taxon>
    </lineage>
</organism>
<feature type="signal peptide" evidence="1">
    <location>
        <begin position="1"/>
        <end position="23"/>
    </location>
</feature>
<evidence type="ECO:0000256" key="1">
    <source>
        <dbReference type="SAM" id="SignalP"/>
    </source>
</evidence>
<dbReference type="VEuPathDB" id="ToxoDB:BESB_020560"/>
<dbReference type="EMBL" id="NWUJ01000012">
    <property type="protein sequence ID" value="PFH32115.1"/>
    <property type="molecule type" value="Genomic_DNA"/>
</dbReference>
<name>A0A2A9M2A0_BESBE</name>
<sequence length="344" mass="37199">MRSAVLACLSHPCLLFLISSALLCSVTRRTADFLESVFPVTFAAAVTPPFASPQASLWVSVGPTAASDKASRGTMGLEDLRVGANVLHKWTKGFDTRLHLSADTAALTDGASKSLELCGGKRAGSLLARLCEALEVTGEAAADGGSKRLRTVVRFDLPTGRSHILCAATQGNHELQAQFCPPHEGAPAETSVSSSHFFQKGAKFVRIQPAHDFSTQTSQLRVQSGRLPQAKDDQWMEVNLHVARQHLTNAWDTVVGIRQHFDGGRVVFAPYLRLKDRSLRYEYSQSLSNGGVLRADIAPAQALRIQWSDPSASGGTWVAQAELPLRKGASVRDGTIAFRREWAL</sequence>
<dbReference type="Proteomes" id="UP000224006">
    <property type="component" value="Chromosome XI"/>
</dbReference>